<sequence length="126" mass="14174">MALYNGLRYSITLLLFLLLSAASAARLLQNEQQNEIDYTSRQAGREAVNHYNMQHGSNYHFCKVLTATNRINQDGESSEYFVKILAQNPDGTTAVYAAEVTISKDPDAVPIVKYFVYFKPSKNLCT</sequence>
<organism evidence="3 5">
    <name type="scientific">Vanilla planifolia</name>
    <name type="common">Vanilla</name>
    <dbReference type="NCBI Taxonomy" id="51239"/>
    <lineage>
        <taxon>Eukaryota</taxon>
        <taxon>Viridiplantae</taxon>
        <taxon>Streptophyta</taxon>
        <taxon>Embryophyta</taxon>
        <taxon>Tracheophyta</taxon>
        <taxon>Spermatophyta</taxon>
        <taxon>Magnoliopsida</taxon>
        <taxon>Liliopsida</taxon>
        <taxon>Asparagales</taxon>
        <taxon>Orchidaceae</taxon>
        <taxon>Vanilloideae</taxon>
        <taxon>Vanilleae</taxon>
        <taxon>Vanilla</taxon>
    </lineage>
</organism>
<name>A0A835VFC7_VANPL</name>
<dbReference type="EMBL" id="JADCNL010000002">
    <property type="protein sequence ID" value="KAG0492831.1"/>
    <property type="molecule type" value="Genomic_DNA"/>
</dbReference>
<keyword evidence="4" id="KW-1185">Reference proteome</keyword>
<dbReference type="Proteomes" id="UP000639772">
    <property type="component" value="Unassembled WGS sequence"/>
</dbReference>
<feature type="signal peptide" evidence="1">
    <location>
        <begin position="1"/>
        <end position="24"/>
    </location>
</feature>
<evidence type="ECO:0000313" key="3">
    <source>
        <dbReference type="EMBL" id="KAG0494950.1"/>
    </source>
</evidence>
<evidence type="ECO:0000256" key="1">
    <source>
        <dbReference type="SAM" id="SignalP"/>
    </source>
</evidence>
<protein>
    <recommendedName>
        <fullName evidence="6">Cysteine proteinase inhibitor</fullName>
    </recommendedName>
</protein>
<evidence type="ECO:0000313" key="4">
    <source>
        <dbReference type="Proteomes" id="UP000636800"/>
    </source>
</evidence>
<reference evidence="4 5" key="1">
    <citation type="journal article" date="2020" name="Nat. Food">
        <title>A phased Vanilla planifolia genome enables genetic improvement of flavour and production.</title>
        <authorList>
            <person name="Hasing T."/>
            <person name="Tang H."/>
            <person name="Brym M."/>
            <person name="Khazi F."/>
            <person name="Huang T."/>
            <person name="Chambers A.H."/>
        </authorList>
    </citation>
    <scope>NUCLEOTIDE SEQUENCE [LARGE SCALE GENOMIC DNA]</scope>
    <source>
        <tissue evidence="3">Leaf</tissue>
    </source>
</reference>
<dbReference type="Proteomes" id="UP000636800">
    <property type="component" value="Chromosome 2"/>
</dbReference>
<evidence type="ECO:0008006" key="6">
    <source>
        <dbReference type="Google" id="ProtNLM"/>
    </source>
</evidence>
<evidence type="ECO:0000313" key="2">
    <source>
        <dbReference type="EMBL" id="KAG0492831.1"/>
    </source>
</evidence>
<evidence type="ECO:0000313" key="5">
    <source>
        <dbReference type="Proteomes" id="UP000639772"/>
    </source>
</evidence>
<proteinExistence type="predicted"/>
<dbReference type="EMBL" id="JADCNM010000002">
    <property type="protein sequence ID" value="KAG0494950.1"/>
    <property type="molecule type" value="Genomic_DNA"/>
</dbReference>
<comment type="caution">
    <text evidence="3">The sequence shown here is derived from an EMBL/GenBank/DDBJ whole genome shotgun (WGS) entry which is preliminary data.</text>
</comment>
<dbReference type="Gene3D" id="3.10.450.10">
    <property type="match status" value="1"/>
</dbReference>
<gene>
    <name evidence="3" type="ORF">HPP92_005944</name>
    <name evidence="2" type="ORF">HPP92_006229</name>
</gene>
<feature type="chain" id="PRO_5036418128" description="Cysteine proteinase inhibitor" evidence="1">
    <location>
        <begin position="25"/>
        <end position="126"/>
    </location>
</feature>
<keyword evidence="1" id="KW-0732">Signal</keyword>
<dbReference type="AlphaFoldDB" id="A0A835VFC7"/>
<accession>A0A835VFC7</accession>